<dbReference type="Gene3D" id="1.10.10.10">
    <property type="entry name" value="Winged helix-like DNA-binding domain superfamily/Winged helix DNA-binding domain"/>
    <property type="match status" value="1"/>
</dbReference>
<dbReference type="PANTHER" id="PTHR43133">
    <property type="entry name" value="RNA POLYMERASE ECF-TYPE SIGMA FACTO"/>
    <property type="match status" value="1"/>
</dbReference>
<dbReference type="InterPro" id="IPR007627">
    <property type="entry name" value="RNA_pol_sigma70_r2"/>
</dbReference>
<name>A0ABT8LAG7_9BACT</name>
<sequence>MEVEYINIHQEIVDRCKSGDKAAFRELYDLYSKAMFNICYRITNDQYEAEDVLQEAFVSAFKNIGAFRAESSFGAWLKKIVVNRAINHMKKKKLKLTSLEENFETADLNYHNEVSDNLDDSNYNIEMIKKAVNLLPDGYRMVFSLYLLEGYDHAEIAQIMEITESTSKSQYNRAKKKLKNILEELCRIN</sequence>
<dbReference type="RefSeq" id="WP_346759413.1">
    <property type="nucleotide sequence ID" value="NZ_JAUJEB010000004.1"/>
</dbReference>
<organism evidence="10 11">
    <name type="scientific">Agaribacillus aureus</name>
    <dbReference type="NCBI Taxonomy" id="3051825"/>
    <lineage>
        <taxon>Bacteria</taxon>
        <taxon>Pseudomonadati</taxon>
        <taxon>Bacteroidota</taxon>
        <taxon>Cytophagia</taxon>
        <taxon>Cytophagales</taxon>
        <taxon>Splendidivirgaceae</taxon>
        <taxon>Agaribacillus</taxon>
    </lineage>
</organism>
<keyword evidence="3 6" id="KW-0731">Sigma factor</keyword>
<proteinExistence type="inferred from homology"/>
<dbReference type="PANTHER" id="PTHR43133:SF46">
    <property type="entry name" value="RNA POLYMERASE SIGMA-70 FACTOR ECF SUBFAMILY"/>
    <property type="match status" value="1"/>
</dbReference>
<dbReference type="InterPro" id="IPR014284">
    <property type="entry name" value="RNA_pol_sigma-70_dom"/>
</dbReference>
<dbReference type="SUPFAM" id="SSF88946">
    <property type="entry name" value="Sigma2 domain of RNA polymerase sigma factors"/>
    <property type="match status" value="1"/>
</dbReference>
<evidence type="ECO:0000256" key="6">
    <source>
        <dbReference type="RuleBase" id="RU000716"/>
    </source>
</evidence>
<feature type="domain" description="RNA polymerase sigma-70 region 2" evidence="8">
    <location>
        <begin position="27"/>
        <end position="93"/>
    </location>
</feature>
<evidence type="ECO:0000256" key="1">
    <source>
        <dbReference type="ARBA" id="ARBA00010641"/>
    </source>
</evidence>
<dbReference type="Proteomes" id="UP001172083">
    <property type="component" value="Unassembled WGS sequence"/>
</dbReference>
<dbReference type="PROSITE" id="PS01063">
    <property type="entry name" value="SIGMA70_ECF"/>
    <property type="match status" value="1"/>
</dbReference>
<dbReference type="EMBL" id="JAUJEB010000004">
    <property type="protein sequence ID" value="MDN5214076.1"/>
    <property type="molecule type" value="Genomic_DNA"/>
</dbReference>
<evidence type="ECO:0000259" key="9">
    <source>
        <dbReference type="Pfam" id="PF08281"/>
    </source>
</evidence>
<dbReference type="Gene3D" id="1.10.1740.10">
    <property type="match status" value="1"/>
</dbReference>
<evidence type="ECO:0000256" key="7">
    <source>
        <dbReference type="SAM" id="Coils"/>
    </source>
</evidence>
<evidence type="ECO:0000256" key="2">
    <source>
        <dbReference type="ARBA" id="ARBA00023015"/>
    </source>
</evidence>
<keyword evidence="4 6" id="KW-0238">DNA-binding</keyword>
<evidence type="ECO:0000256" key="4">
    <source>
        <dbReference type="ARBA" id="ARBA00023125"/>
    </source>
</evidence>
<dbReference type="InterPro" id="IPR013325">
    <property type="entry name" value="RNA_pol_sigma_r2"/>
</dbReference>
<feature type="domain" description="RNA polymerase sigma factor 70 region 4 type 2" evidence="9">
    <location>
        <begin position="126"/>
        <end position="178"/>
    </location>
</feature>
<dbReference type="SUPFAM" id="SSF88659">
    <property type="entry name" value="Sigma3 and sigma4 domains of RNA polymerase sigma factors"/>
    <property type="match status" value="1"/>
</dbReference>
<reference evidence="10" key="1">
    <citation type="submission" date="2023-06" db="EMBL/GenBank/DDBJ databases">
        <title>Genomic of Agaribacillus aureum.</title>
        <authorList>
            <person name="Wang G."/>
        </authorList>
    </citation>
    <scope>NUCLEOTIDE SEQUENCE</scope>
    <source>
        <strain evidence="10">BMA12</strain>
    </source>
</reference>
<dbReference type="InterPro" id="IPR000838">
    <property type="entry name" value="RNA_pol_sigma70_ECF_CS"/>
</dbReference>
<dbReference type="InterPro" id="IPR036388">
    <property type="entry name" value="WH-like_DNA-bd_sf"/>
</dbReference>
<evidence type="ECO:0000313" key="11">
    <source>
        <dbReference type="Proteomes" id="UP001172083"/>
    </source>
</evidence>
<evidence type="ECO:0000256" key="5">
    <source>
        <dbReference type="ARBA" id="ARBA00023163"/>
    </source>
</evidence>
<comment type="caution">
    <text evidence="10">The sequence shown here is derived from an EMBL/GenBank/DDBJ whole genome shotgun (WGS) entry which is preliminary data.</text>
</comment>
<evidence type="ECO:0000313" key="10">
    <source>
        <dbReference type="EMBL" id="MDN5214076.1"/>
    </source>
</evidence>
<evidence type="ECO:0000259" key="8">
    <source>
        <dbReference type="Pfam" id="PF04542"/>
    </source>
</evidence>
<keyword evidence="2 6" id="KW-0805">Transcription regulation</keyword>
<evidence type="ECO:0000256" key="3">
    <source>
        <dbReference type="ARBA" id="ARBA00023082"/>
    </source>
</evidence>
<dbReference type="InterPro" id="IPR013324">
    <property type="entry name" value="RNA_pol_sigma_r3/r4-like"/>
</dbReference>
<dbReference type="NCBIfam" id="TIGR02937">
    <property type="entry name" value="sigma70-ECF"/>
    <property type="match status" value="1"/>
</dbReference>
<dbReference type="Pfam" id="PF08281">
    <property type="entry name" value="Sigma70_r4_2"/>
    <property type="match status" value="1"/>
</dbReference>
<dbReference type="Pfam" id="PF04542">
    <property type="entry name" value="Sigma70_r2"/>
    <property type="match status" value="1"/>
</dbReference>
<keyword evidence="11" id="KW-1185">Reference proteome</keyword>
<dbReference type="InterPro" id="IPR039425">
    <property type="entry name" value="RNA_pol_sigma-70-like"/>
</dbReference>
<keyword evidence="5 6" id="KW-0804">Transcription</keyword>
<dbReference type="CDD" id="cd06171">
    <property type="entry name" value="Sigma70_r4"/>
    <property type="match status" value="1"/>
</dbReference>
<keyword evidence="7" id="KW-0175">Coiled coil</keyword>
<accession>A0ABT8LAG7</accession>
<feature type="coiled-coil region" evidence="7">
    <location>
        <begin position="82"/>
        <end position="109"/>
    </location>
</feature>
<dbReference type="InterPro" id="IPR013249">
    <property type="entry name" value="RNA_pol_sigma70_r4_t2"/>
</dbReference>
<comment type="similarity">
    <text evidence="1 6">Belongs to the sigma-70 factor family. ECF subfamily.</text>
</comment>
<protein>
    <recommendedName>
        <fullName evidence="6">RNA polymerase sigma factor</fullName>
    </recommendedName>
</protein>
<gene>
    <name evidence="10" type="ORF">QQ020_18515</name>
</gene>